<dbReference type="CDD" id="cd00024">
    <property type="entry name" value="CD_CSD"/>
    <property type="match status" value="1"/>
</dbReference>
<dbReference type="Proteomes" id="UP000821866">
    <property type="component" value="Chromosome 11"/>
</dbReference>
<dbReference type="InterPro" id="IPR000953">
    <property type="entry name" value="Chromo/chromo_shadow_dom"/>
</dbReference>
<feature type="domain" description="Chromo" evidence="2">
    <location>
        <begin position="98"/>
        <end position="135"/>
    </location>
</feature>
<keyword evidence="4" id="KW-1185">Reference proteome</keyword>
<accession>A0A9J6EP50</accession>
<comment type="caution">
    <text evidence="3">The sequence shown here is derived from an EMBL/GenBank/DDBJ whole genome shotgun (WGS) entry which is preliminary data.</text>
</comment>
<dbReference type="AlphaFoldDB" id="A0A9J6EP50"/>
<evidence type="ECO:0000259" key="2">
    <source>
        <dbReference type="PROSITE" id="PS50013"/>
    </source>
</evidence>
<name>A0A9J6EP50_RHIMP</name>
<dbReference type="Pfam" id="PF00385">
    <property type="entry name" value="Chromo"/>
    <property type="match status" value="1"/>
</dbReference>
<sequence length="185" mass="21058">MPSKRLSSPHQFVPNFKGGQATSGLHPKVKYRKGGHMSTWGKGWLLDRRFRLIGLLLPGTRYDSDIAISTGVSAVRSGILTTYCRLPLDLLNKIHMYHDVERVITKTKAGYLIKWKGHSKWHCTLEPKRNLNQACLHEFQNPSKPLKHRLEAASEEVLYAIQKKLSNSRRSSGVAQVNVDQDIFR</sequence>
<feature type="region of interest" description="Disordered" evidence="1">
    <location>
        <begin position="1"/>
        <end position="24"/>
    </location>
</feature>
<dbReference type="SUPFAM" id="SSF54160">
    <property type="entry name" value="Chromo domain-like"/>
    <property type="match status" value="1"/>
</dbReference>
<organism evidence="3 4">
    <name type="scientific">Rhipicephalus microplus</name>
    <name type="common">Cattle tick</name>
    <name type="synonym">Boophilus microplus</name>
    <dbReference type="NCBI Taxonomy" id="6941"/>
    <lineage>
        <taxon>Eukaryota</taxon>
        <taxon>Metazoa</taxon>
        <taxon>Ecdysozoa</taxon>
        <taxon>Arthropoda</taxon>
        <taxon>Chelicerata</taxon>
        <taxon>Arachnida</taxon>
        <taxon>Acari</taxon>
        <taxon>Parasitiformes</taxon>
        <taxon>Ixodida</taxon>
        <taxon>Ixodoidea</taxon>
        <taxon>Ixodidae</taxon>
        <taxon>Rhipicephalinae</taxon>
        <taxon>Rhipicephalus</taxon>
        <taxon>Boophilus</taxon>
    </lineage>
</organism>
<dbReference type="Gene3D" id="2.40.50.40">
    <property type="match status" value="1"/>
</dbReference>
<feature type="compositionally biased region" description="Polar residues" evidence="1">
    <location>
        <begin position="1"/>
        <end position="10"/>
    </location>
</feature>
<evidence type="ECO:0000313" key="3">
    <source>
        <dbReference type="EMBL" id="KAH8035949.1"/>
    </source>
</evidence>
<dbReference type="EMBL" id="JABSTU010000003">
    <property type="protein sequence ID" value="KAH8035949.1"/>
    <property type="molecule type" value="Genomic_DNA"/>
</dbReference>
<dbReference type="PROSITE" id="PS50013">
    <property type="entry name" value="CHROMO_2"/>
    <property type="match status" value="1"/>
</dbReference>
<dbReference type="InterPro" id="IPR016197">
    <property type="entry name" value="Chromo-like_dom_sf"/>
</dbReference>
<proteinExistence type="predicted"/>
<evidence type="ECO:0000313" key="4">
    <source>
        <dbReference type="Proteomes" id="UP000821866"/>
    </source>
</evidence>
<dbReference type="GO" id="GO:0005694">
    <property type="term" value="C:chromosome"/>
    <property type="evidence" value="ECO:0007669"/>
    <property type="project" value="UniProtKB-ARBA"/>
</dbReference>
<reference evidence="3" key="2">
    <citation type="submission" date="2021-09" db="EMBL/GenBank/DDBJ databases">
        <authorList>
            <person name="Jia N."/>
            <person name="Wang J."/>
            <person name="Shi W."/>
            <person name="Du L."/>
            <person name="Sun Y."/>
            <person name="Zhan W."/>
            <person name="Jiang J."/>
            <person name="Wang Q."/>
            <person name="Zhang B."/>
            <person name="Ji P."/>
            <person name="Sakyi L.B."/>
            <person name="Cui X."/>
            <person name="Yuan T."/>
            <person name="Jiang B."/>
            <person name="Yang W."/>
            <person name="Lam T.T.-Y."/>
            <person name="Chang Q."/>
            <person name="Ding S."/>
            <person name="Wang X."/>
            <person name="Zhu J."/>
            <person name="Ruan X."/>
            <person name="Zhao L."/>
            <person name="Wei J."/>
            <person name="Que T."/>
            <person name="Du C."/>
            <person name="Cheng J."/>
            <person name="Dai P."/>
            <person name="Han X."/>
            <person name="Huang E."/>
            <person name="Gao Y."/>
            <person name="Liu J."/>
            <person name="Shao H."/>
            <person name="Ye R."/>
            <person name="Li L."/>
            <person name="Wei W."/>
            <person name="Wang X."/>
            <person name="Wang C."/>
            <person name="Huo Q."/>
            <person name="Li W."/>
            <person name="Guo W."/>
            <person name="Chen H."/>
            <person name="Chen S."/>
            <person name="Zhou L."/>
            <person name="Zhou L."/>
            <person name="Ni X."/>
            <person name="Tian J."/>
            <person name="Zhou Y."/>
            <person name="Sheng Y."/>
            <person name="Liu T."/>
            <person name="Pan Y."/>
            <person name="Xia L."/>
            <person name="Li J."/>
            <person name="Zhao F."/>
            <person name="Cao W."/>
        </authorList>
    </citation>
    <scope>NUCLEOTIDE SEQUENCE</scope>
    <source>
        <strain evidence="3">Rmic-2018</strain>
        <tissue evidence="3">Larvae</tissue>
    </source>
</reference>
<gene>
    <name evidence="3" type="ORF">HPB51_013490</name>
</gene>
<protein>
    <recommendedName>
        <fullName evidence="2">Chromo domain-containing protein</fullName>
    </recommendedName>
</protein>
<dbReference type="InterPro" id="IPR023780">
    <property type="entry name" value="Chromo_domain"/>
</dbReference>
<reference evidence="3" key="1">
    <citation type="journal article" date="2020" name="Cell">
        <title>Large-Scale Comparative Analyses of Tick Genomes Elucidate Their Genetic Diversity and Vector Capacities.</title>
        <authorList>
            <consortium name="Tick Genome and Microbiome Consortium (TIGMIC)"/>
            <person name="Jia N."/>
            <person name="Wang J."/>
            <person name="Shi W."/>
            <person name="Du L."/>
            <person name="Sun Y."/>
            <person name="Zhan W."/>
            <person name="Jiang J.F."/>
            <person name="Wang Q."/>
            <person name="Zhang B."/>
            <person name="Ji P."/>
            <person name="Bell-Sakyi L."/>
            <person name="Cui X.M."/>
            <person name="Yuan T.T."/>
            <person name="Jiang B.G."/>
            <person name="Yang W.F."/>
            <person name="Lam T.T."/>
            <person name="Chang Q.C."/>
            <person name="Ding S.J."/>
            <person name="Wang X.J."/>
            <person name="Zhu J.G."/>
            <person name="Ruan X.D."/>
            <person name="Zhao L."/>
            <person name="Wei J.T."/>
            <person name="Ye R.Z."/>
            <person name="Que T.C."/>
            <person name="Du C.H."/>
            <person name="Zhou Y.H."/>
            <person name="Cheng J.X."/>
            <person name="Dai P.F."/>
            <person name="Guo W.B."/>
            <person name="Han X.H."/>
            <person name="Huang E.J."/>
            <person name="Li L.F."/>
            <person name="Wei W."/>
            <person name="Gao Y.C."/>
            <person name="Liu J.Z."/>
            <person name="Shao H.Z."/>
            <person name="Wang X."/>
            <person name="Wang C.C."/>
            <person name="Yang T.C."/>
            <person name="Huo Q.B."/>
            <person name="Li W."/>
            <person name="Chen H.Y."/>
            <person name="Chen S.E."/>
            <person name="Zhou L.G."/>
            <person name="Ni X.B."/>
            <person name="Tian J.H."/>
            <person name="Sheng Y."/>
            <person name="Liu T."/>
            <person name="Pan Y.S."/>
            <person name="Xia L.Y."/>
            <person name="Li J."/>
            <person name="Zhao F."/>
            <person name="Cao W.C."/>
        </authorList>
    </citation>
    <scope>NUCLEOTIDE SEQUENCE</scope>
    <source>
        <strain evidence="3">Rmic-2018</strain>
    </source>
</reference>
<evidence type="ECO:0000256" key="1">
    <source>
        <dbReference type="SAM" id="MobiDB-lite"/>
    </source>
</evidence>